<evidence type="ECO:0000256" key="2">
    <source>
        <dbReference type="ARBA" id="ARBA00005287"/>
    </source>
</evidence>
<evidence type="ECO:0000313" key="5">
    <source>
        <dbReference type="Proteomes" id="UP001516464"/>
    </source>
</evidence>
<protein>
    <submittedName>
        <fullName evidence="4">Protein BUD31 like protein</fullName>
    </submittedName>
</protein>
<dbReference type="EMBL" id="SBIQ01000115">
    <property type="protein sequence ID" value="KAF7683205.1"/>
    <property type="molecule type" value="Genomic_DNA"/>
</dbReference>
<dbReference type="PRINTS" id="PR00322">
    <property type="entry name" value="G10"/>
</dbReference>
<keyword evidence="3" id="KW-0539">Nucleus</keyword>
<dbReference type="InterPro" id="IPR001748">
    <property type="entry name" value="BUD31"/>
</dbReference>
<evidence type="ECO:0000313" key="4">
    <source>
        <dbReference type="EMBL" id="KAF7683205.1"/>
    </source>
</evidence>
<reference evidence="4 5" key="1">
    <citation type="submission" date="2019-01" db="EMBL/GenBank/DDBJ databases">
        <title>Genomes sequencing and comparative genomics of infectious freshwater microsporidia, Cucumispora dikerogammari and Thelohania contejeani.</title>
        <authorList>
            <person name="Cormier A."/>
            <person name="Giraud I."/>
            <person name="Wattier R."/>
            <person name="Teixeira M."/>
            <person name="Grandjean F."/>
            <person name="Rigaud T."/>
            <person name="Cordaux R."/>
        </authorList>
    </citation>
    <scope>NUCLEOTIDE SEQUENCE [LARGE SCALE GENOMIC DNA]</scope>
    <source>
        <strain evidence="4">T1</strain>
        <tissue evidence="4">Spores</tissue>
    </source>
</reference>
<evidence type="ECO:0000256" key="1">
    <source>
        <dbReference type="ARBA" id="ARBA00004123"/>
    </source>
</evidence>
<keyword evidence="5" id="KW-1185">Reference proteome</keyword>
<proteinExistence type="inferred from homology"/>
<accession>A0ABQ7HYM5</accession>
<dbReference type="Pfam" id="PF01125">
    <property type="entry name" value="BUD31"/>
    <property type="match status" value="1"/>
</dbReference>
<comment type="subcellular location">
    <subcellularLocation>
        <location evidence="1">Nucleus</location>
    </subcellularLocation>
</comment>
<dbReference type="Proteomes" id="UP001516464">
    <property type="component" value="Unassembled WGS sequence"/>
</dbReference>
<organism evidence="4 5">
    <name type="scientific">Astathelohania contejeani</name>
    <dbReference type="NCBI Taxonomy" id="164912"/>
    <lineage>
        <taxon>Eukaryota</taxon>
        <taxon>Fungi</taxon>
        <taxon>Fungi incertae sedis</taxon>
        <taxon>Microsporidia</taxon>
        <taxon>Astathelohaniidae</taxon>
        <taxon>Astathelohania</taxon>
    </lineage>
</organism>
<sequence length="140" mass="16373">MPRIPLSPPPGFEELRPFFSEIDRKLSEEVNSTREYKKSSHAYWNIFKLHRKRSRYVYDLYKSQAISPALFYYCTENKFCDSGLVNKWKKRGYENLCCVRCVQPIESRQGGMCICRVPKHKFKGESIECDNCGCNGCSGY</sequence>
<gene>
    <name evidence="4" type="primary">bud31</name>
    <name evidence="4" type="ORF">TCON_1586</name>
</gene>
<dbReference type="PANTHER" id="PTHR19411:SF0">
    <property type="entry name" value="PROTEIN BUD31 HOMOLOG"/>
    <property type="match status" value="1"/>
</dbReference>
<name>A0ABQ7HYM5_9MICR</name>
<comment type="caution">
    <text evidence="4">The sequence shown here is derived from an EMBL/GenBank/DDBJ whole genome shotgun (WGS) entry which is preliminary data.</text>
</comment>
<comment type="similarity">
    <text evidence="2">Belongs to the BUD31 (G10) family.</text>
</comment>
<evidence type="ECO:0000256" key="3">
    <source>
        <dbReference type="ARBA" id="ARBA00023242"/>
    </source>
</evidence>
<dbReference type="PANTHER" id="PTHR19411">
    <property type="entry name" value="PROTEIN BUD31-RELATED"/>
    <property type="match status" value="1"/>
</dbReference>